<dbReference type="SUPFAM" id="SSF53098">
    <property type="entry name" value="Ribonuclease H-like"/>
    <property type="match status" value="1"/>
</dbReference>
<dbReference type="InterPro" id="IPR043502">
    <property type="entry name" value="DNA/RNA_pol_sf"/>
</dbReference>
<reference evidence="3 4" key="1">
    <citation type="submission" date="2024-06" db="EMBL/GenBank/DDBJ databases">
        <title>A chromosome-level genome assembly of beet webworm, Loxostege sticticalis.</title>
        <authorList>
            <person name="Zhang Y."/>
        </authorList>
    </citation>
    <scope>NUCLEOTIDE SEQUENCE [LARGE SCALE GENOMIC DNA]</scope>
    <source>
        <strain evidence="3">AQ028</strain>
        <tissue evidence="3">Male pupae</tissue>
    </source>
</reference>
<sequence length="1593" mass="180802">MHYLKSLLTGEAEQLVRHIPITAANYRECWSQLKSRYKNKRFQSNSLLKRLMSQPNVVESSVAIKGLLDTTVECLHGLKNLSVDVSSWDIIIIYIISSKLDHESRKQWESKISSHDELPKFSEFKDFLEARFRALEFLDPKINKSIRQSSTTHYKPKVMHAVNSNDDQSKLVFSCPFCKENHKIPNCKQFAKESYDSRHSFVLNNGLCFNCLGNNHSIKFCRLSSTCRICNKKHHSLLHPKSNSNFTANAKKSDTAVEVKAAVSSVRAQLAEGEPSTSSLTHFSKQPMSVTTQVLLATALVEAQTISGYSQLLRVLLDQGSQASFITESAVQLLGLKKIPAKTIISGIGGDQSALASKFVVMVTIQSRLDPNFSVQVKANVLSTITSVLPSQKLHNCHWPEFQAITLADPEFDIPSKVDMLLGAEIYGQVLREGILQGQPGTPTAQNTALGWILSGQTGCEQGSVHCHFTVSSDQVDDNELLRKFWEIESIVPRKIPTEDEQRCEEIYKATTSRDPSGRYVVNLPFRNEDPQSQYGNSKELATKRFLLLENKFKKQPEIKERYAEVIREYVDLGHMKRIDSVDDSQKPTAVYLPHHAVIREDKATTKVRIVFDASMKGLNGVSLNDDLLVGPTLQPPLRHIVMRWRMHPIGLCADIIKMYRQVLVSEEHSDFQRIVWRENPEAELEEYRILRVTFGTAPAPYLAVKTLQQAAHDDGMNCPEISEMVRRDFYVDDLMTGCQSIEEGLTIKEKMTELLQRSGFLLQKWVSSNQELNLQISEDLGEKKSERGKDIKTDEVIKILGLSWDRDTDTFKYSVQLPPQQKPITKRRVISDISRLYDPLGWVSPCVIISKTFIQKIWLSGIDWDQELTSDLLREWESYRKDLEHISKCQIPRWVETRPDDQLIELHGFCDASVAAYAAVVYIRVVDAEGIVKVNLVTSRTKVAPVKQQSIPRLELMGAVLLSELITEVAEVMNIPKSNIHAYTDSSVVLAWLSDHPSRWSTFVGNRVSQILSLFDNTHWAHVTSALNPADIASRGVNPQELCDNALWFLGPPWLQEETITYTRPKSISTNMEQRAIKSHVVTDRASEDKVWTKFSSLHKLVHVIAFCKRFLNLKKLRKSGIEIKSYLTSQEISDALKVCIRQCQQREFMEEIKELKKTCNVNNKSKLKPLCPVLDNDGILRVGGRIKNAPLDEDVKHPIIIPHGCHFTLLLDISERSSRRHRTKMLNYLRSKYWIISGKNVTKAHVRKCVTCVRHAAITQTQLMGQLPSCRVTPARPFFKSGVDFAGPINIRMSKGRGNKSYKGYICLFICMVTRAIHLEVISDLTSEGFIAGFKRFVSRRGHCSEIWSDNGTNFVGASKELRSLVANERSSVCLEIRSWLSDNSTTWHFIPPHAPNFGGLWEAGVKSTKFHLKRVIGDSTLTFEEMTTLLNQIEACLNSRPISQLPNNPNDPMPLTPGHFLIGEPLVTVPDRDYLDLNVGSLRRWQVTQRMLQDFWRRWSNEYLVHMLQRYKWTKRTPEPGIGDIVLVKEDNLPPARWLLGKVVEKHPGLDKVVRVVSLRCNGSVIKRPTSKLCILPVTQSGPNHNDVVD</sequence>
<dbReference type="Pfam" id="PF18701">
    <property type="entry name" value="DUF5641"/>
    <property type="match status" value="1"/>
</dbReference>
<name>A0ABD0S771_LOXSC</name>
<organism evidence="3 4">
    <name type="scientific">Loxostege sticticalis</name>
    <name type="common">Beet webworm moth</name>
    <dbReference type="NCBI Taxonomy" id="481309"/>
    <lineage>
        <taxon>Eukaryota</taxon>
        <taxon>Metazoa</taxon>
        <taxon>Ecdysozoa</taxon>
        <taxon>Arthropoda</taxon>
        <taxon>Hexapoda</taxon>
        <taxon>Insecta</taxon>
        <taxon>Pterygota</taxon>
        <taxon>Neoptera</taxon>
        <taxon>Endopterygota</taxon>
        <taxon>Lepidoptera</taxon>
        <taxon>Glossata</taxon>
        <taxon>Ditrysia</taxon>
        <taxon>Pyraloidea</taxon>
        <taxon>Crambidae</taxon>
        <taxon>Pyraustinae</taxon>
        <taxon>Loxostege</taxon>
    </lineage>
</organism>
<feature type="domain" description="Integrase catalytic" evidence="2">
    <location>
        <begin position="1275"/>
        <end position="1468"/>
    </location>
</feature>
<dbReference type="InterPro" id="IPR001584">
    <property type="entry name" value="Integrase_cat-core"/>
</dbReference>
<dbReference type="InterPro" id="IPR005312">
    <property type="entry name" value="DUF1759"/>
</dbReference>
<dbReference type="GO" id="GO:0071897">
    <property type="term" value="P:DNA biosynthetic process"/>
    <property type="evidence" value="ECO:0007669"/>
    <property type="project" value="UniProtKB-ARBA"/>
</dbReference>
<dbReference type="PANTHER" id="PTHR47331:SF5">
    <property type="entry name" value="RIBONUCLEASE H"/>
    <property type="match status" value="1"/>
</dbReference>
<dbReference type="GO" id="GO:0042575">
    <property type="term" value="C:DNA polymerase complex"/>
    <property type="evidence" value="ECO:0007669"/>
    <property type="project" value="UniProtKB-ARBA"/>
</dbReference>
<accession>A0ABD0S771</accession>
<dbReference type="InterPro" id="IPR001995">
    <property type="entry name" value="Peptidase_A2_cat"/>
</dbReference>
<dbReference type="InterPro" id="IPR008042">
    <property type="entry name" value="Retrotrans_Pao"/>
</dbReference>
<dbReference type="PROSITE" id="PS50994">
    <property type="entry name" value="INTEGRASE"/>
    <property type="match status" value="1"/>
</dbReference>
<dbReference type="PANTHER" id="PTHR47331">
    <property type="entry name" value="PHD-TYPE DOMAIN-CONTAINING PROTEIN"/>
    <property type="match status" value="1"/>
</dbReference>
<proteinExistence type="predicted"/>
<gene>
    <name evidence="3" type="ORF">ABMA28_013005</name>
</gene>
<feature type="domain" description="Peptidase A2" evidence="1">
    <location>
        <begin position="313"/>
        <end position="350"/>
    </location>
</feature>
<dbReference type="InterPro" id="IPR036397">
    <property type="entry name" value="RNaseH_sf"/>
</dbReference>
<dbReference type="Pfam" id="PF03564">
    <property type="entry name" value="DUF1759"/>
    <property type="match status" value="1"/>
</dbReference>
<dbReference type="InterPro" id="IPR012337">
    <property type="entry name" value="RNaseH-like_sf"/>
</dbReference>
<dbReference type="Pfam" id="PF05380">
    <property type="entry name" value="Peptidase_A17"/>
    <property type="match status" value="1"/>
</dbReference>
<dbReference type="SUPFAM" id="SSF56672">
    <property type="entry name" value="DNA/RNA polymerases"/>
    <property type="match status" value="1"/>
</dbReference>
<protein>
    <recommendedName>
        <fullName evidence="5">Endonuclease</fullName>
    </recommendedName>
</protein>
<dbReference type="InterPro" id="IPR040676">
    <property type="entry name" value="DUF5641"/>
</dbReference>
<dbReference type="EMBL" id="JBEDNZ010000031">
    <property type="protein sequence ID" value="KAL0808561.1"/>
    <property type="molecule type" value="Genomic_DNA"/>
</dbReference>
<evidence type="ECO:0000313" key="3">
    <source>
        <dbReference type="EMBL" id="KAL0808561.1"/>
    </source>
</evidence>
<evidence type="ECO:0008006" key="5">
    <source>
        <dbReference type="Google" id="ProtNLM"/>
    </source>
</evidence>
<evidence type="ECO:0000313" key="4">
    <source>
        <dbReference type="Proteomes" id="UP001549921"/>
    </source>
</evidence>
<evidence type="ECO:0000259" key="1">
    <source>
        <dbReference type="PROSITE" id="PS50175"/>
    </source>
</evidence>
<dbReference type="PROSITE" id="PS50175">
    <property type="entry name" value="ASP_PROT_RETROV"/>
    <property type="match status" value="1"/>
</dbReference>
<comment type="caution">
    <text evidence="3">The sequence shown here is derived from an EMBL/GenBank/DDBJ whole genome shotgun (WGS) entry which is preliminary data.</text>
</comment>
<dbReference type="Proteomes" id="UP001549921">
    <property type="component" value="Unassembled WGS sequence"/>
</dbReference>
<dbReference type="CDD" id="cd01644">
    <property type="entry name" value="RT_pepA17"/>
    <property type="match status" value="1"/>
</dbReference>
<evidence type="ECO:0000259" key="2">
    <source>
        <dbReference type="PROSITE" id="PS50994"/>
    </source>
</evidence>
<dbReference type="Gene3D" id="3.30.420.10">
    <property type="entry name" value="Ribonuclease H-like superfamily/Ribonuclease H"/>
    <property type="match status" value="1"/>
</dbReference>